<reference evidence="2 3" key="1">
    <citation type="submission" date="2016-07" db="EMBL/GenBank/DDBJ databases">
        <title>Pervasive Adenine N6-methylation of Active Genes in Fungi.</title>
        <authorList>
            <consortium name="DOE Joint Genome Institute"/>
            <person name="Mondo S.J."/>
            <person name="Dannebaum R.O."/>
            <person name="Kuo R.C."/>
            <person name="Labutti K."/>
            <person name="Haridas S."/>
            <person name="Kuo A."/>
            <person name="Salamov A."/>
            <person name="Ahrendt S.R."/>
            <person name="Lipzen A."/>
            <person name="Sullivan W."/>
            <person name="Andreopoulos W.B."/>
            <person name="Clum A."/>
            <person name="Lindquist E."/>
            <person name="Daum C."/>
            <person name="Ramamoorthy G.K."/>
            <person name="Gryganskyi A."/>
            <person name="Culley D."/>
            <person name="Magnuson J.K."/>
            <person name="James T.Y."/>
            <person name="O'Malley M.A."/>
            <person name="Stajich J.E."/>
            <person name="Spatafora J.W."/>
            <person name="Visel A."/>
            <person name="Grigoriev I.V."/>
        </authorList>
    </citation>
    <scope>NUCLEOTIDE SEQUENCE [LARGE SCALE GENOMIC DNA]</scope>
    <source>
        <strain evidence="2 3">PL171</strain>
    </source>
</reference>
<keyword evidence="3" id="KW-1185">Reference proteome</keyword>
<feature type="non-terminal residue" evidence="2">
    <location>
        <position position="370"/>
    </location>
</feature>
<accession>A0A1Y2HKB3</accession>
<gene>
    <name evidence="2" type="ORF">BCR44DRAFT_40964</name>
</gene>
<dbReference type="Proteomes" id="UP000193411">
    <property type="component" value="Unassembled WGS sequence"/>
</dbReference>
<name>A0A1Y2HKB3_9FUNG</name>
<evidence type="ECO:0000313" key="3">
    <source>
        <dbReference type="Proteomes" id="UP000193411"/>
    </source>
</evidence>
<keyword evidence="1" id="KW-0812">Transmembrane</keyword>
<keyword evidence="1" id="KW-0472">Membrane</keyword>
<sequence>MSEVTILCKASGDRARIEFKNDVMHDTAQAPLLNSSVAKPVDPGSDGNTGFSPIYDPVAALAAVQAGTHYFHAVYEMIQSGKNRSHTGGLWLHCVPRSGKFEMPENSHAIMYVSRTSDNNLMVNFTPVVRANLLSLIVASKERQEAIKKATKKAKKDPSVIVPPPIDVPPVPPTVRPLQLTCSRGSQFKRVHFLLTIRGHRILFLEPPNTTSYINRPLEWEARLLYPNYPLDNKPAGQSSGVQVTPVGTHVGEPVEGTHYTLLIRHSDNKNCCCGCCCSCFGSAGGNGNAKVKMSILSTLANTPAPLASGSASVIDDATAVELTLAVLAMIPGINSRIATRKSFVLFLGPIGLASFILFVINVVLAMRRL</sequence>
<dbReference type="AlphaFoldDB" id="A0A1Y2HKB3"/>
<protein>
    <submittedName>
        <fullName evidence="2">Uncharacterized protein</fullName>
    </submittedName>
</protein>
<dbReference type="EMBL" id="MCFL01000024">
    <property type="protein sequence ID" value="ORZ35047.1"/>
    <property type="molecule type" value="Genomic_DNA"/>
</dbReference>
<comment type="caution">
    <text evidence="2">The sequence shown here is derived from an EMBL/GenBank/DDBJ whole genome shotgun (WGS) entry which is preliminary data.</text>
</comment>
<evidence type="ECO:0000313" key="2">
    <source>
        <dbReference type="EMBL" id="ORZ35047.1"/>
    </source>
</evidence>
<organism evidence="2 3">
    <name type="scientific">Catenaria anguillulae PL171</name>
    <dbReference type="NCBI Taxonomy" id="765915"/>
    <lineage>
        <taxon>Eukaryota</taxon>
        <taxon>Fungi</taxon>
        <taxon>Fungi incertae sedis</taxon>
        <taxon>Blastocladiomycota</taxon>
        <taxon>Blastocladiomycetes</taxon>
        <taxon>Blastocladiales</taxon>
        <taxon>Catenariaceae</taxon>
        <taxon>Catenaria</taxon>
    </lineage>
</organism>
<evidence type="ECO:0000256" key="1">
    <source>
        <dbReference type="SAM" id="Phobius"/>
    </source>
</evidence>
<feature type="transmembrane region" description="Helical" evidence="1">
    <location>
        <begin position="344"/>
        <end position="365"/>
    </location>
</feature>
<proteinExistence type="predicted"/>
<dbReference type="OrthoDB" id="5579023at2759"/>
<keyword evidence="1" id="KW-1133">Transmembrane helix</keyword>